<reference evidence="2 3" key="2">
    <citation type="journal article" date="2010" name="Stand. Genomic Sci.">
        <title>Complete genome sequence of Sebaldella termitidis type strain (NCTC 11300).</title>
        <authorList>
            <person name="Harmon-Smith M."/>
            <person name="Celia L."/>
            <person name="Chertkov O."/>
            <person name="Lapidus A."/>
            <person name="Copeland A."/>
            <person name="Glavina Del Rio T."/>
            <person name="Nolan M."/>
            <person name="Lucas S."/>
            <person name="Tice H."/>
            <person name="Cheng J.F."/>
            <person name="Han C."/>
            <person name="Detter J.C."/>
            <person name="Bruce D."/>
            <person name="Goodwin L."/>
            <person name="Pitluck S."/>
            <person name="Pati A."/>
            <person name="Liolios K."/>
            <person name="Ivanova N."/>
            <person name="Mavromatis K."/>
            <person name="Mikhailova N."/>
            <person name="Chen A."/>
            <person name="Palaniappan K."/>
            <person name="Land M."/>
            <person name="Hauser L."/>
            <person name="Chang Y.J."/>
            <person name="Jeffries C.D."/>
            <person name="Brettin T."/>
            <person name="Goker M."/>
            <person name="Beck B."/>
            <person name="Bristow J."/>
            <person name="Eisen J.A."/>
            <person name="Markowitz V."/>
            <person name="Hugenholtz P."/>
            <person name="Kyrpides N.C."/>
            <person name="Klenk H.P."/>
            <person name="Chen F."/>
        </authorList>
    </citation>
    <scope>NUCLEOTIDE SEQUENCE [LARGE SCALE GENOMIC DNA]</scope>
    <source>
        <strain evidence="3">ATCC 33386 / NCTC 11300</strain>
    </source>
</reference>
<dbReference type="RefSeq" id="WP_012863233.1">
    <property type="nucleotide sequence ID" value="NC_013517.1"/>
</dbReference>
<dbReference type="HOGENOM" id="CLU_089642_0_0_0"/>
<accession>D1AG27</accession>
<evidence type="ECO:0000313" key="2">
    <source>
        <dbReference type="EMBL" id="ACZ10653.1"/>
    </source>
</evidence>
<name>D1AG27_SEBTE</name>
<sequence>MRFRMTIMPRQEASVPGMGGISSGSGLSSEGSLAGGKGLRMPSGATTGILAGGKTANTGGFGGMMGNIPGLGSLTGGQQGIILSPDEIVSVDVSISDYAISQTSNSEANVTVRLSGKLLSHVEENEGGLPLSMNSMLSGFAAAGVSELTSGLSKGIQILGSTFAGGLTNTLSGMMGKFGGSTLGLGNLYQKNIENTKELAKWALSYGESTDYRDIVLEMVITEGVSKTYVLPDMYVTDYNENSSIGSGNGNFFIILKQKRYSERKIEIE</sequence>
<organism evidence="2 3">
    <name type="scientific">Sebaldella termitidis (strain ATCC 33386 / NCTC 11300)</name>
    <dbReference type="NCBI Taxonomy" id="526218"/>
    <lineage>
        <taxon>Bacteria</taxon>
        <taxon>Fusobacteriati</taxon>
        <taxon>Fusobacteriota</taxon>
        <taxon>Fusobacteriia</taxon>
        <taxon>Fusobacteriales</taxon>
        <taxon>Leptotrichiaceae</taxon>
        <taxon>Sebaldella</taxon>
    </lineage>
</organism>
<keyword evidence="3" id="KW-1185">Reference proteome</keyword>
<reference evidence="3" key="1">
    <citation type="submission" date="2009-09" db="EMBL/GenBank/DDBJ databases">
        <title>The complete chromosome of Sebaldella termitidis ATCC 33386.</title>
        <authorList>
            <consortium name="US DOE Joint Genome Institute (JGI-PGF)"/>
            <person name="Lucas S."/>
            <person name="Copeland A."/>
            <person name="Lapidus A."/>
            <person name="Glavina del Rio T."/>
            <person name="Dalin E."/>
            <person name="Tice H."/>
            <person name="Bruce D."/>
            <person name="Goodwin L."/>
            <person name="Pitluck S."/>
            <person name="Kyrpides N."/>
            <person name="Mavromatis K."/>
            <person name="Ivanova N."/>
            <person name="Mikhailova N."/>
            <person name="Sims D."/>
            <person name="Meincke L."/>
            <person name="Brettin T."/>
            <person name="Detter J.C."/>
            <person name="Han C."/>
            <person name="Larimer F."/>
            <person name="Land M."/>
            <person name="Hauser L."/>
            <person name="Markowitz V."/>
            <person name="Cheng J.F."/>
            <person name="Hugenholtz P."/>
            <person name="Woyke T."/>
            <person name="Wu D."/>
            <person name="Eisen J.A."/>
        </authorList>
    </citation>
    <scope>NUCLEOTIDE SEQUENCE [LARGE SCALE GENOMIC DNA]</scope>
    <source>
        <strain evidence="3">ATCC 33386 / NCTC 11300</strain>
    </source>
</reference>
<gene>
    <name evidence="2" type="ordered locus">Sterm_3819</name>
</gene>
<evidence type="ECO:0000313" key="3">
    <source>
        <dbReference type="Proteomes" id="UP000000845"/>
    </source>
</evidence>
<protein>
    <submittedName>
        <fullName evidence="2">Uncharacterized protein</fullName>
    </submittedName>
</protein>
<dbReference type="STRING" id="526218.Sterm_3819"/>
<dbReference type="eggNOG" id="ENOG502ZS73">
    <property type="taxonomic scope" value="Bacteria"/>
</dbReference>
<dbReference type="KEGG" id="str:Sterm_3819"/>
<dbReference type="AlphaFoldDB" id="D1AG27"/>
<dbReference type="EMBL" id="CP001739">
    <property type="protein sequence ID" value="ACZ10653.1"/>
    <property type="molecule type" value="Genomic_DNA"/>
</dbReference>
<feature type="region of interest" description="Disordered" evidence="1">
    <location>
        <begin position="1"/>
        <end position="36"/>
    </location>
</feature>
<dbReference type="Proteomes" id="UP000000845">
    <property type="component" value="Chromosome"/>
</dbReference>
<proteinExistence type="predicted"/>
<evidence type="ECO:0000256" key="1">
    <source>
        <dbReference type="SAM" id="MobiDB-lite"/>
    </source>
</evidence>